<evidence type="ECO:0000259" key="1">
    <source>
        <dbReference type="Pfam" id="PF01814"/>
    </source>
</evidence>
<dbReference type="Proteomes" id="UP000443582">
    <property type="component" value="Unassembled WGS sequence"/>
</dbReference>
<evidence type="ECO:0000313" key="3">
    <source>
        <dbReference type="Proteomes" id="UP000443582"/>
    </source>
</evidence>
<name>A0ABY0IL90_9BACT</name>
<feature type="domain" description="Hemerythrin-like" evidence="1">
    <location>
        <begin position="9"/>
        <end position="141"/>
    </location>
</feature>
<gene>
    <name evidence="2" type="ORF">DAY19_10270</name>
</gene>
<sequence>MSNEVNSEIQELVSDHKSLRDDFKELIIMAKEVEVKCVDPDVPKEISTFLLRFWVTIEALIQKEEGTIFPLILDDRVDESYGDIQEVLAVHRCFEKELQPLIDEVLNYEVATKSCDLWKSLVKRTRLFVEDLQAHVKKEDRFLKKSIVIFDSESIDELDLELELELEVS</sequence>
<proteinExistence type="predicted"/>
<reference evidence="3" key="1">
    <citation type="journal article" date="2019" name="Int. J. Syst. Evol. Microbiol.">
        <title>Halobacteriovorax valvorus sp. nov., a novel prokaryotic predator isolated from coastal seawater of China.</title>
        <authorList>
            <person name="Chen M.-X."/>
        </authorList>
    </citation>
    <scope>NUCLEOTIDE SEQUENCE [LARGE SCALE GENOMIC DNA]</scope>
    <source>
        <strain evidence="3">BL9</strain>
    </source>
</reference>
<comment type="caution">
    <text evidence="2">The sequence shown here is derived from an EMBL/GenBank/DDBJ whole genome shotgun (WGS) entry which is preliminary data.</text>
</comment>
<protein>
    <recommendedName>
        <fullName evidence="1">Hemerythrin-like domain-containing protein</fullName>
    </recommendedName>
</protein>
<accession>A0ABY0IL90</accession>
<dbReference type="InterPro" id="IPR012312">
    <property type="entry name" value="Hemerythrin-like"/>
</dbReference>
<dbReference type="RefSeq" id="WP_115362059.1">
    <property type="nucleotide sequence ID" value="NZ_QDKL01000002.1"/>
</dbReference>
<organism evidence="2 3">
    <name type="scientific">Halobacteriovorax vibrionivorans</name>
    <dbReference type="NCBI Taxonomy" id="2152716"/>
    <lineage>
        <taxon>Bacteria</taxon>
        <taxon>Pseudomonadati</taxon>
        <taxon>Bdellovibrionota</taxon>
        <taxon>Bacteriovoracia</taxon>
        <taxon>Bacteriovoracales</taxon>
        <taxon>Halobacteriovoraceae</taxon>
        <taxon>Halobacteriovorax</taxon>
    </lineage>
</organism>
<dbReference type="Gene3D" id="1.20.120.520">
    <property type="entry name" value="nmb1532 protein domain like"/>
    <property type="match status" value="1"/>
</dbReference>
<evidence type="ECO:0000313" key="2">
    <source>
        <dbReference type="EMBL" id="RZF22057.1"/>
    </source>
</evidence>
<dbReference type="Pfam" id="PF01814">
    <property type="entry name" value="Hemerythrin"/>
    <property type="match status" value="1"/>
</dbReference>
<keyword evidence="3" id="KW-1185">Reference proteome</keyword>
<dbReference type="EMBL" id="QDKL01000002">
    <property type="protein sequence ID" value="RZF22057.1"/>
    <property type="molecule type" value="Genomic_DNA"/>
</dbReference>